<sequence length="159" mass="15540">MTERGTRVRWTTAALVAPTAAALFTGTTVWAAGHQPATVTAATSPSVPTPTATVTAAPADPAVEALREQIAANSAKVAALTRTVETLRAQTAAISGVAYVPSAKAAGSTTPKGSGGATSPAPKVTTPIAAKPTAPKVVVTKPAPPPPVQTTTGASGAPK</sequence>
<gene>
    <name evidence="2" type="ORF">UFOPK3752_01876</name>
    <name evidence="3" type="ORF">UFOPK4150_01680</name>
</gene>
<evidence type="ECO:0000313" key="2">
    <source>
        <dbReference type="EMBL" id="CAB4954529.1"/>
    </source>
</evidence>
<evidence type="ECO:0000256" key="1">
    <source>
        <dbReference type="SAM" id="MobiDB-lite"/>
    </source>
</evidence>
<organism evidence="2">
    <name type="scientific">freshwater metagenome</name>
    <dbReference type="NCBI Taxonomy" id="449393"/>
    <lineage>
        <taxon>unclassified sequences</taxon>
        <taxon>metagenomes</taxon>
        <taxon>ecological metagenomes</taxon>
    </lineage>
</organism>
<feature type="compositionally biased region" description="Low complexity" evidence="1">
    <location>
        <begin position="120"/>
        <end position="141"/>
    </location>
</feature>
<reference evidence="2" key="1">
    <citation type="submission" date="2020-05" db="EMBL/GenBank/DDBJ databases">
        <authorList>
            <person name="Chiriac C."/>
            <person name="Salcher M."/>
            <person name="Ghai R."/>
            <person name="Kavagutti S V."/>
        </authorList>
    </citation>
    <scope>NUCLEOTIDE SEQUENCE</scope>
</reference>
<evidence type="ECO:0000313" key="3">
    <source>
        <dbReference type="EMBL" id="CAB5036656.1"/>
    </source>
</evidence>
<accession>A0A6J7KJ80</accession>
<dbReference type="AlphaFoldDB" id="A0A6J7KJ80"/>
<dbReference type="EMBL" id="CAFBND010000100">
    <property type="protein sequence ID" value="CAB4954529.1"/>
    <property type="molecule type" value="Genomic_DNA"/>
</dbReference>
<feature type="region of interest" description="Disordered" evidence="1">
    <location>
        <begin position="103"/>
        <end position="159"/>
    </location>
</feature>
<dbReference type="EMBL" id="CAFBPU010000037">
    <property type="protein sequence ID" value="CAB5036656.1"/>
    <property type="molecule type" value="Genomic_DNA"/>
</dbReference>
<protein>
    <submittedName>
        <fullName evidence="2">Unannotated protein</fullName>
    </submittedName>
</protein>
<proteinExistence type="predicted"/>
<name>A0A6J7KJ80_9ZZZZ</name>